<dbReference type="Pfam" id="PF08238">
    <property type="entry name" value="Sel1"/>
    <property type="match status" value="4"/>
</dbReference>
<evidence type="ECO:0008006" key="4">
    <source>
        <dbReference type="Google" id="ProtNLM"/>
    </source>
</evidence>
<name>A0ABX3KXV5_9PAST</name>
<sequence length="223" mass="25683">MKVSKIFIFLGLLLSHSVSAMKTIDADPYLRETEQKQINQVQEWINMQNWQKVFELLYPLATAGNLQAQSNLAVMYNIGKGVAQNKEKAYWWFSEAAEQGHIKAINNLAVMYLNGEYVKQDISQAIKLLEKTANANNQEAMLILGEIFFRQKEYRKSFDWFKKSATLGNVEGKFRLGLLYEEGKGVSINKDKAIKLYREILASNIEQSMKQRVFERLSQLEGN</sequence>
<evidence type="ECO:0000256" key="1">
    <source>
        <dbReference type="SAM" id="SignalP"/>
    </source>
</evidence>
<dbReference type="EMBL" id="MLAA01000023">
    <property type="protein sequence ID" value="OOF69774.1"/>
    <property type="molecule type" value="Genomic_DNA"/>
</dbReference>
<dbReference type="RefSeq" id="WP_077463178.1">
    <property type="nucleotide sequence ID" value="NZ_MLAA01000023.1"/>
</dbReference>
<dbReference type="Proteomes" id="UP000188820">
    <property type="component" value="Unassembled WGS sequence"/>
</dbReference>
<keyword evidence="3" id="KW-1185">Reference proteome</keyword>
<evidence type="ECO:0000313" key="3">
    <source>
        <dbReference type="Proteomes" id="UP000188820"/>
    </source>
</evidence>
<dbReference type="InterPro" id="IPR011990">
    <property type="entry name" value="TPR-like_helical_dom_sf"/>
</dbReference>
<dbReference type="PANTHER" id="PTHR11102:SF160">
    <property type="entry name" value="ERAD-ASSOCIATED E3 UBIQUITIN-PROTEIN LIGASE COMPONENT HRD3"/>
    <property type="match status" value="1"/>
</dbReference>
<proteinExistence type="predicted"/>
<feature type="chain" id="PRO_5045107495" description="Sel1 repeat family protein" evidence="1">
    <location>
        <begin position="21"/>
        <end position="223"/>
    </location>
</feature>
<dbReference type="InterPro" id="IPR006597">
    <property type="entry name" value="Sel1-like"/>
</dbReference>
<evidence type="ECO:0000313" key="2">
    <source>
        <dbReference type="EMBL" id="OOF69774.1"/>
    </source>
</evidence>
<dbReference type="PANTHER" id="PTHR11102">
    <property type="entry name" value="SEL-1-LIKE PROTEIN"/>
    <property type="match status" value="1"/>
</dbReference>
<feature type="signal peptide" evidence="1">
    <location>
        <begin position="1"/>
        <end position="20"/>
    </location>
</feature>
<gene>
    <name evidence="2" type="ORF">BKG89_05480</name>
</gene>
<reference evidence="2 3" key="1">
    <citation type="submission" date="2016-10" db="EMBL/GenBank/DDBJ databases">
        <title>Rodentibacter gen. nov. and new species.</title>
        <authorList>
            <person name="Christensen H."/>
        </authorList>
    </citation>
    <scope>NUCLEOTIDE SEQUENCE [LARGE SCALE GENOMIC DNA]</scope>
    <source>
        <strain evidence="2 3">1998236014</strain>
    </source>
</reference>
<dbReference type="InterPro" id="IPR050767">
    <property type="entry name" value="Sel1_AlgK"/>
</dbReference>
<dbReference type="SMART" id="SM00671">
    <property type="entry name" value="SEL1"/>
    <property type="match status" value="4"/>
</dbReference>
<accession>A0ABX3KXV5</accession>
<dbReference type="SUPFAM" id="SSF81901">
    <property type="entry name" value="HCP-like"/>
    <property type="match status" value="1"/>
</dbReference>
<dbReference type="Gene3D" id="1.25.40.10">
    <property type="entry name" value="Tetratricopeptide repeat domain"/>
    <property type="match status" value="1"/>
</dbReference>
<organism evidence="2 3">
    <name type="scientific">Rodentibacter caecimuris</name>
    <dbReference type="NCBI Taxonomy" id="1796644"/>
    <lineage>
        <taxon>Bacteria</taxon>
        <taxon>Pseudomonadati</taxon>
        <taxon>Pseudomonadota</taxon>
        <taxon>Gammaproteobacteria</taxon>
        <taxon>Pasteurellales</taxon>
        <taxon>Pasteurellaceae</taxon>
        <taxon>Rodentibacter</taxon>
    </lineage>
</organism>
<keyword evidence="1" id="KW-0732">Signal</keyword>
<comment type="caution">
    <text evidence="2">The sequence shown here is derived from an EMBL/GenBank/DDBJ whole genome shotgun (WGS) entry which is preliminary data.</text>
</comment>
<protein>
    <recommendedName>
        <fullName evidence="4">Sel1 repeat family protein</fullName>
    </recommendedName>
</protein>